<feature type="transmembrane region" description="Helical" evidence="2">
    <location>
        <begin position="218"/>
        <end position="237"/>
    </location>
</feature>
<keyword evidence="2" id="KW-0472">Membrane</keyword>
<feature type="region of interest" description="Disordered" evidence="1">
    <location>
        <begin position="610"/>
        <end position="809"/>
    </location>
</feature>
<dbReference type="Proteomes" id="UP000186817">
    <property type="component" value="Unassembled WGS sequence"/>
</dbReference>
<dbReference type="InterPro" id="IPR006694">
    <property type="entry name" value="Fatty_acid_hydroxylase"/>
</dbReference>
<proteinExistence type="predicted"/>
<keyword evidence="2" id="KW-0812">Transmembrane</keyword>
<gene>
    <name evidence="4" type="ORF">AK812_SmicGene21951</name>
</gene>
<protein>
    <recommendedName>
        <fullName evidence="3">Fatty acid hydroxylase domain-containing protein</fullName>
    </recommendedName>
</protein>
<feature type="transmembrane region" description="Helical" evidence="2">
    <location>
        <begin position="7"/>
        <end position="26"/>
    </location>
</feature>
<dbReference type="Pfam" id="PF04116">
    <property type="entry name" value="FA_hydroxylase"/>
    <property type="match status" value="1"/>
</dbReference>
<feature type="transmembrane region" description="Helical" evidence="2">
    <location>
        <begin position="154"/>
        <end position="173"/>
    </location>
</feature>
<evidence type="ECO:0000313" key="5">
    <source>
        <dbReference type="Proteomes" id="UP000186817"/>
    </source>
</evidence>
<sequence length="1655" mass="184326">MEQFTRYLEVNFAILCCFFSGVLTLSKLPHELWSSTESGVVVVSKKLREEYSAKVDAVAQTIRQRGPPPKGGISTHSLLVMHRLLWIGTALASSDMRLFVAIGLLQFVAAPYSLVCSFMLFLMHFCTMCLGHLASGLALSVIPLPHCFSVEIGSAVIGIVLLLDFAATAYYAFWACSDGLPKKLPLRETLYHMIYGTFQAKTYILLVLVMCRGHRLNIAWLALDAVAGVSPLVNNFMQKTVLSWESLFYHIHRMEHLPGVYEHAHRLHHYLPDGTAWDAHVHSGAGFPEEWFYLMHDIFLVRVLGLPPPFMTYRLLKYQLGNKDGHQRRVEPYQVEQYHQDHHLFHRKNFGFNRPCLDMIFDTYKPTAKKHLEVNGAIYLKEETSESIMIHIKVVDHKLLFQSSQRPAAWQKPRLPPRVYRRPFLPAAVQSDGTNLRYRRQIHESAKRPPSVDVTSVKVFDNENTAPKKGLAVHRQARKLHEEGILPGVASQLEAVDSWQPAIQAAMAAKVRPFLRGKSFSKSKDQRVDIDIPLPRDDRPSRDGRALSQSPSSSKDSAARPAEVSPMNASSLMRSVQSREHSKASAVHEPPLMEDVVFLSSQISETEVFNSITSDGMSPTSASLRDSSGGHKHASQSHAIGENATTPTSREVGLRGGSKSKFNQQSSLSFDDSIGDERLAPKPSKPQALDAELEPDDLPEYPLMEDEDDRLMSRQPSRQGGASPRPGSSMGRTPSRRSNPPLPTRPGSSASPRKKTHSMNDVDLGSPNTASDREPGTPRAKRSATGDIPVQRTPTGANRSAADGTPVQRTPTGELLRQLEARIVLLEDFEFVDPLPGASAEAPLSSPGSGLGGVDLSLAFDLAEVGHFLRPALDGGHLRTSGRRSACEGLTKAARSLLAFLLKPRTVLAEVLATSKKDPASYGHGVNLKVWLGILQQALEEFVDFAVDGVLEPDVPFLGFGSRFQQRRHRLVALRAGKSLGKLTRLESPAGLDPAVVDAAGEEDVDGDVDRKAQRSLTDGVPVQRVPTGGRPPSQSAPSRPPKQKASTMSEVTSGGDAQSSPKGDGGGRARRLSLIPAGQLQRQLSFADESLDELVSHIRAEEPQLDWLEDFWNRVLVGTPPTECRNLSTRSIGYWIGLFNRWQAMGSWKPGSAPKFMDAYELQELLSVAMPKALEWVKLFDPPAYAQIQTTRSAMDHKKVKVLVPAFLTCGIFLSTTISKRQKIRFLLGMFDENDSQTFESSEFVEMISSFFYGMACAFALLDFPGVAPKPSVRQNLGKHLFDRVVKGACCRVPFWEAKKIKAEDSAPLWLIEEWFLGETGDPLSAPFAMLLERFSTRGLEDDPEFFEDEERRFKLSHTSPVEPPLETAASLDSSFLRRGEIGLVRKVYDECERQRDFSLSHADVGRALGELIPPDLWCNRIARGLEEMERVRGVGQKTSLPLFLKKVCPNAKPRHLRMFQTWMKELDHIEDLKVQSATSRRMQQHFESYVARPILPARVRQELLEEFESLAYASSEERVMQDALRKKFFDRGSRVTKEDYLAAMCPTEFRHKEGNPAIYQAVGQLLRMQVVKVEEALSQKEALFAKSGEVPITRRKFIKHSVPDNHWALWNKAFDAFESGTGKGHTSLRLQQLIARMHCHPGPSLGRGSMLPS</sequence>
<evidence type="ECO:0000259" key="3">
    <source>
        <dbReference type="Pfam" id="PF04116"/>
    </source>
</evidence>
<feature type="compositionally biased region" description="Polar residues" evidence="1">
    <location>
        <begin position="610"/>
        <end position="626"/>
    </location>
</feature>
<feature type="compositionally biased region" description="Acidic residues" evidence="1">
    <location>
        <begin position="691"/>
        <end position="709"/>
    </location>
</feature>
<evidence type="ECO:0000313" key="4">
    <source>
        <dbReference type="EMBL" id="OLP95875.1"/>
    </source>
</evidence>
<keyword evidence="2" id="KW-1133">Transmembrane helix</keyword>
<dbReference type="GO" id="GO:0016491">
    <property type="term" value="F:oxidoreductase activity"/>
    <property type="evidence" value="ECO:0007669"/>
    <property type="project" value="InterPro"/>
</dbReference>
<feature type="domain" description="Fatty acid hydroxylase" evidence="3">
    <location>
        <begin position="241"/>
        <end position="363"/>
    </location>
</feature>
<feature type="region of interest" description="Disordered" evidence="1">
    <location>
        <begin position="525"/>
        <end position="588"/>
    </location>
</feature>
<accession>A0A1Q9DL17</accession>
<feature type="compositionally biased region" description="Polar residues" evidence="1">
    <location>
        <begin position="567"/>
        <end position="576"/>
    </location>
</feature>
<evidence type="ECO:0000256" key="2">
    <source>
        <dbReference type="SAM" id="Phobius"/>
    </source>
</evidence>
<feature type="region of interest" description="Disordered" evidence="1">
    <location>
        <begin position="1001"/>
        <end position="1071"/>
    </location>
</feature>
<feature type="compositionally biased region" description="Low complexity" evidence="1">
    <location>
        <begin position="546"/>
        <end position="562"/>
    </location>
</feature>
<feature type="transmembrane region" description="Helical" evidence="2">
    <location>
        <begin position="98"/>
        <end position="115"/>
    </location>
</feature>
<comment type="caution">
    <text evidence="4">The sequence shown here is derived from an EMBL/GenBank/DDBJ whole genome shotgun (WGS) entry which is preliminary data.</text>
</comment>
<name>A0A1Q9DL17_SYMMI</name>
<reference evidence="4 5" key="1">
    <citation type="submission" date="2016-02" db="EMBL/GenBank/DDBJ databases">
        <title>Genome analysis of coral dinoflagellate symbionts highlights evolutionary adaptations to a symbiotic lifestyle.</title>
        <authorList>
            <person name="Aranda M."/>
            <person name="Li Y."/>
            <person name="Liew Y.J."/>
            <person name="Baumgarten S."/>
            <person name="Simakov O."/>
            <person name="Wilson M."/>
            <person name="Piel J."/>
            <person name="Ashoor H."/>
            <person name="Bougouffa S."/>
            <person name="Bajic V.B."/>
            <person name="Ryu T."/>
            <person name="Ravasi T."/>
            <person name="Bayer T."/>
            <person name="Micklem G."/>
            <person name="Kim H."/>
            <person name="Bhak J."/>
            <person name="Lajeunesse T.C."/>
            <person name="Voolstra C.R."/>
        </authorList>
    </citation>
    <scope>NUCLEOTIDE SEQUENCE [LARGE SCALE GENOMIC DNA]</scope>
    <source>
        <strain evidence="4 5">CCMP2467</strain>
    </source>
</reference>
<feature type="compositionally biased region" description="Polar residues" evidence="1">
    <location>
        <begin position="660"/>
        <end position="670"/>
    </location>
</feature>
<dbReference type="GO" id="GO:0008610">
    <property type="term" value="P:lipid biosynthetic process"/>
    <property type="evidence" value="ECO:0007669"/>
    <property type="project" value="InterPro"/>
</dbReference>
<keyword evidence="5" id="KW-1185">Reference proteome</keyword>
<feature type="transmembrane region" description="Helical" evidence="2">
    <location>
        <begin position="193"/>
        <end position="211"/>
    </location>
</feature>
<dbReference type="OrthoDB" id="435283at2759"/>
<evidence type="ECO:0000256" key="1">
    <source>
        <dbReference type="SAM" id="MobiDB-lite"/>
    </source>
</evidence>
<dbReference type="GO" id="GO:0005506">
    <property type="term" value="F:iron ion binding"/>
    <property type="evidence" value="ECO:0007669"/>
    <property type="project" value="InterPro"/>
</dbReference>
<dbReference type="EMBL" id="LSRX01000487">
    <property type="protein sequence ID" value="OLP95875.1"/>
    <property type="molecule type" value="Genomic_DNA"/>
</dbReference>
<organism evidence="4 5">
    <name type="scientific">Symbiodinium microadriaticum</name>
    <name type="common">Dinoflagellate</name>
    <name type="synonym">Zooxanthella microadriatica</name>
    <dbReference type="NCBI Taxonomy" id="2951"/>
    <lineage>
        <taxon>Eukaryota</taxon>
        <taxon>Sar</taxon>
        <taxon>Alveolata</taxon>
        <taxon>Dinophyceae</taxon>
        <taxon>Suessiales</taxon>
        <taxon>Symbiodiniaceae</taxon>
        <taxon>Symbiodinium</taxon>
    </lineage>
</organism>
<feature type="compositionally biased region" description="Polar residues" evidence="1">
    <location>
        <begin position="1046"/>
        <end position="1062"/>
    </location>
</feature>
<feature type="compositionally biased region" description="Basic and acidic residues" evidence="1">
    <location>
        <begin position="525"/>
        <end position="545"/>
    </location>
</feature>